<dbReference type="RefSeq" id="WP_324264982.1">
    <property type="nucleotide sequence ID" value="NZ_JAWLNX010000004.1"/>
</dbReference>
<reference evidence="1 2" key="1">
    <citation type="submission" date="2023-10" db="EMBL/GenBank/DDBJ databases">
        <title>Saccharopolyspora sp. nov., isolated from mangrove soil.</title>
        <authorList>
            <person name="Lu Y."/>
            <person name="Liu W."/>
        </authorList>
    </citation>
    <scope>NUCLEOTIDE SEQUENCE [LARGE SCALE GENOMIC DNA]</scope>
    <source>
        <strain evidence="1 2">S2-29</strain>
    </source>
</reference>
<dbReference type="Proteomes" id="UP001327093">
    <property type="component" value="Unassembled WGS sequence"/>
</dbReference>
<comment type="caution">
    <text evidence="1">The sequence shown here is derived from an EMBL/GenBank/DDBJ whole genome shotgun (WGS) entry which is preliminary data.</text>
</comment>
<sequence>MSMSIRDWTDEKDDVAYEIFRAEADRAGVPEATDLLGRMRTAFDLPFADRDVDAWVARYNSEEGGD</sequence>
<dbReference type="EMBL" id="JAWLNX010000004">
    <property type="protein sequence ID" value="MEB3367431.1"/>
    <property type="molecule type" value="Genomic_DNA"/>
</dbReference>
<name>A0ABU6A7E7_9PSEU</name>
<evidence type="ECO:0000313" key="2">
    <source>
        <dbReference type="Proteomes" id="UP001327093"/>
    </source>
</evidence>
<keyword evidence="2" id="KW-1185">Reference proteome</keyword>
<accession>A0ABU6A7E7</accession>
<evidence type="ECO:0000313" key="1">
    <source>
        <dbReference type="EMBL" id="MEB3367431.1"/>
    </source>
</evidence>
<organism evidence="1 2">
    <name type="scientific">Saccharopolyspora mangrovi</name>
    <dbReference type="NCBI Taxonomy" id="3082379"/>
    <lineage>
        <taxon>Bacteria</taxon>
        <taxon>Bacillati</taxon>
        <taxon>Actinomycetota</taxon>
        <taxon>Actinomycetes</taxon>
        <taxon>Pseudonocardiales</taxon>
        <taxon>Pseudonocardiaceae</taxon>
        <taxon>Saccharopolyspora</taxon>
    </lineage>
</organism>
<gene>
    <name evidence="1" type="ORF">R4I43_08430</name>
</gene>
<proteinExistence type="predicted"/>
<protein>
    <recommendedName>
        <fullName evidence="3">Antitoxin</fullName>
    </recommendedName>
</protein>
<evidence type="ECO:0008006" key="3">
    <source>
        <dbReference type="Google" id="ProtNLM"/>
    </source>
</evidence>